<proteinExistence type="predicted"/>
<dbReference type="GO" id="GO:0004407">
    <property type="term" value="F:histone deacetylase activity"/>
    <property type="evidence" value="ECO:0007669"/>
    <property type="project" value="TreeGrafter"/>
</dbReference>
<reference evidence="2 3" key="1">
    <citation type="journal article" date="2011" name="Appl. Environ. Microbiol.">
        <title>Methanogenic archaea isolated from Taiwan's Chelungpu fault.</title>
        <authorList>
            <person name="Wu S.Y."/>
            <person name="Lai M.C."/>
        </authorList>
    </citation>
    <scope>NUCLEOTIDE SEQUENCE [LARGE SCALE GENOMIC DNA]</scope>
    <source>
        <strain evidence="2 3">St545Mb</strain>
    </source>
</reference>
<dbReference type="InterPro" id="IPR037138">
    <property type="entry name" value="His_deacetylse_dom_sf"/>
</dbReference>
<evidence type="ECO:0000313" key="3">
    <source>
        <dbReference type="Proteomes" id="UP001206983"/>
    </source>
</evidence>
<name>A0AAE3KXU2_9EURY</name>
<dbReference type="Proteomes" id="UP001206983">
    <property type="component" value="Unassembled WGS sequence"/>
</dbReference>
<dbReference type="PANTHER" id="PTHR10625">
    <property type="entry name" value="HISTONE DEACETYLASE HDAC1-RELATED"/>
    <property type="match status" value="1"/>
</dbReference>
<dbReference type="CDD" id="cd09992">
    <property type="entry name" value="HDAC_classII"/>
    <property type="match status" value="1"/>
</dbReference>
<organism evidence="2 3">
    <name type="scientific">Methanolobus chelungpuianus</name>
    <dbReference type="NCBI Taxonomy" id="502115"/>
    <lineage>
        <taxon>Archaea</taxon>
        <taxon>Methanobacteriati</taxon>
        <taxon>Methanobacteriota</taxon>
        <taxon>Stenosarchaea group</taxon>
        <taxon>Methanomicrobia</taxon>
        <taxon>Methanosarcinales</taxon>
        <taxon>Methanosarcinaceae</taxon>
        <taxon>Methanolobus</taxon>
    </lineage>
</organism>
<dbReference type="RefSeq" id="WP_256623228.1">
    <property type="nucleotide sequence ID" value="NZ_JTEO01000005.1"/>
</dbReference>
<dbReference type="EMBL" id="JTEO01000005">
    <property type="protein sequence ID" value="MCQ6963365.1"/>
    <property type="molecule type" value="Genomic_DNA"/>
</dbReference>
<dbReference type="PANTHER" id="PTHR10625:SF10">
    <property type="entry name" value="HISTONE DEACETYLASE HDAC1"/>
    <property type="match status" value="1"/>
</dbReference>
<evidence type="ECO:0000313" key="2">
    <source>
        <dbReference type="EMBL" id="MCQ6963365.1"/>
    </source>
</evidence>
<dbReference type="InterPro" id="IPR023696">
    <property type="entry name" value="Ureohydrolase_dom_sf"/>
</dbReference>
<dbReference type="GO" id="GO:0040029">
    <property type="term" value="P:epigenetic regulation of gene expression"/>
    <property type="evidence" value="ECO:0007669"/>
    <property type="project" value="TreeGrafter"/>
</dbReference>
<dbReference type="Pfam" id="PF00850">
    <property type="entry name" value="Hist_deacetyl"/>
    <property type="match status" value="1"/>
</dbReference>
<feature type="domain" description="Histone deacetylase" evidence="1">
    <location>
        <begin position="8"/>
        <end position="281"/>
    </location>
</feature>
<dbReference type="PRINTS" id="PR01270">
    <property type="entry name" value="HDASUPER"/>
</dbReference>
<comment type="caution">
    <text evidence="2">The sequence shown here is derived from an EMBL/GenBank/DDBJ whole genome shotgun (WGS) entry which is preliminary data.</text>
</comment>
<dbReference type="SUPFAM" id="SSF52768">
    <property type="entry name" value="Arginase/deacetylase"/>
    <property type="match status" value="1"/>
</dbReference>
<accession>A0AAE3KXU2</accession>
<dbReference type="InterPro" id="IPR023801">
    <property type="entry name" value="His_deacetylse_dom"/>
</dbReference>
<sequence length="349" mass="38807">MLNGYPGPENPSRLDRILDYLSLNRYLDDGRCFMFMSEPAAMEDILRVHTQEYVDSVVQCISQSRKSPGKDTYLCEGSFEVLLEAAGAVIRAGDVVACGACDHSFALVRPPGHHAGATTSGGFCIFNNSAILARFLKHSYGTQKIAILNIDAHASDGTHAIFSGDPQVLCISVHQDPSNFYPYNGFIRDIGIRPALGLSINMEMPPRSGNTEYAILFEEIIEEVLKDFKPDIVILECGFDAYYKEPLSQLDLTVDGYYHIIGLLASRWKVVCLLEGGYHEDIGMLSAVVLDGLMGRRTIPDEVDQIDLLASRHVNTRREFHEKLSRLKFVLSPYWNIGKPRLCKVGDAI</sequence>
<dbReference type="AlphaFoldDB" id="A0AAE3KXU2"/>
<dbReference type="InterPro" id="IPR000286">
    <property type="entry name" value="HDACs"/>
</dbReference>
<gene>
    <name evidence="2" type="ORF">PV02_09650</name>
</gene>
<protein>
    <recommendedName>
        <fullName evidence="1">Histone deacetylase domain-containing protein</fullName>
    </recommendedName>
</protein>
<dbReference type="Gene3D" id="3.40.800.20">
    <property type="entry name" value="Histone deacetylase domain"/>
    <property type="match status" value="1"/>
</dbReference>
<keyword evidence="3" id="KW-1185">Reference proteome</keyword>
<evidence type="ECO:0000259" key="1">
    <source>
        <dbReference type="Pfam" id="PF00850"/>
    </source>
</evidence>